<evidence type="ECO:0000313" key="2">
    <source>
        <dbReference type="Proteomes" id="UP000324767"/>
    </source>
</evidence>
<dbReference type="OrthoDB" id="4812032at2759"/>
<protein>
    <submittedName>
        <fullName evidence="1">Uncharacterized protein</fullName>
    </submittedName>
</protein>
<proteinExistence type="predicted"/>
<comment type="caution">
    <text evidence="1">The sequence shown here is derived from an EMBL/GenBank/DDBJ whole genome shotgun (WGS) entry which is preliminary data.</text>
</comment>
<reference evidence="1 2" key="1">
    <citation type="submission" date="2019-09" db="EMBL/GenBank/DDBJ databases">
        <title>The hologenome of the rock-dwelling lichen Lasallia pustulata.</title>
        <authorList>
            <person name="Greshake Tzovaras B."/>
            <person name="Segers F."/>
            <person name="Bicker A."/>
            <person name="Dal Grande F."/>
            <person name="Otte J."/>
            <person name="Hankeln T."/>
            <person name="Schmitt I."/>
            <person name="Ebersberger I."/>
        </authorList>
    </citation>
    <scope>NUCLEOTIDE SEQUENCE [LARGE SCALE GENOMIC DNA]</scope>
    <source>
        <strain evidence="1">A1-1</strain>
    </source>
</reference>
<accession>A0A5M8PUM1</accession>
<dbReference type="Proteomes" id="UP000324767">
    <property type="component" value="Unassembled WGS sequence"/>
</dbReference>
<gene>
    <name evidence="1" type="ORF">FRX48_03714</name>
</gene>
<dbReference type="AlphaFoldDB" id="A0A5M8PUM1"/>
<name>A0A5M8PUM1_9LECA</name>
<sequence length="236" mass="25863">MNDDALDAQEQEGSMIITLTMKSDTAILDIPQNQDTLKVLCSKLAAIADVITAGQSVAVATGYSAAANQEQCAVEKAVGQMFPLEHEMWTCFQTGSCALPDIDWRSNIDSTPLSTKPLKNARRRAEALNRLYKTDQAQPCHSVWFTKHHLVYLPLVKAMARVIGAERDLVGGGILTVTQLADLQSINKILSVTGQIVSGHVSEPLVPRIYLAQTVLASRRDTLRDLIPGRKRKREA</sequence>
<organism evidence="1 2">
    <name type="scientific">Lasallia pustulata</name>
    <dbReference type="NCBI Taxonomy" id="136370"/>
    <lineage>
        <taxon>Eukaryota</taxon>
        <taxon>Fungi</taxon>
        <taxon>Dikarya</taxon>
        <taxon>Ascomycota</taxon>
        <taxon>Pezizomycotina</taxon>
        <taxon>Lecanoromycetes</taxon>
        <taxon>OSLEUM clade</taxon>
        <taxon>Umbilicariomycetidae</taxon>
        <taxon>Umbilicariales</taxon>
        <taxon>Umbilicariaceae</taxon>
        <taxon>Lasallia</taxon>
    </lineage>
</organism>
<evidence type="ECO:0000313" key="1">
    <source>
        <dbReference type="EMBL" id="KAA6412722.1"/>
    </source>
</evidence>
<dbReference type="EMBL" id="VXIT01000005">
    <property type="protein sequence ID" value="KAA6412722.1"/>
    <property type="molecule type" value="Genomic_DNA"/>
</dbReference>